<organism evidence="7 8">
    <name type="scientific">Posidoniimonas polymericola</name>
    <dbReference type="NCBI Taxonomy" id="2528002"/>
    <lineage>
        <taxon>Bacteria</taxon>
        <taxon>Pseudomonadati</taxon>
        <taxon>Planctomycetota</taxon>
        <taxon>Planctomycetia</taxon>
        <taxon>Pirellulales</taxon>
        <taxon>Lacipirellulaceae</taxon>
        <taxon>Posidoniimonas</taxon>
    </lineage>
</organism>
<evidence type="ECO:0000259" key="6">
    <source>
        <dbReference type="Pfam" id="PF17210"/>
    </source>
</evidence>
<dbReference type="RefSeq" id="WP_146587280.1">
    <property type="nucleotide sequence ID" value="NZ_SJPO01000005.1"/>
</dbReference>
<gene>
    <name evidence="7" type="primary">sdrD</name>
    <name evidence="7" type="ORF">Pla123a_24630</name>
</gene>
<feature type="domain" description="SD-repeat containing protein B" evidence="6">
    <location>
        <begin position="369"/>
        <end position="454"/>
    </location>
</feature>
<protein>
    <submittedName>
        <fullName evidence="7">Serine-aspartate repeat-containing protein D</fullName>
    </submittedName>
</protein>
<comment type="similarity">
    <text evidence="2">Belongs to the serine-aspartate repeat-containing protein (SDr) family.</text>
</comment>
<feature type="domain" description="SD-repeat containing protein B" evidence="6">
    <location>
        <begin position="1148"/>
        <end position="1245"/>
    </location>
</feature>
<feature type="domain" description="SD-repeat containing protein B" evidence="6">
    <location>
        <begin position="702"/>
        <end position="799"/>
    </location>
</feature>
<proteinExistence type="inferred from homology"/>
<accession>A0A5C5YQ50</accession>
<reference evidence="7 8" key="1">
    <citation type="submission" date="2019-02" db="EMBL/GenBank/DDBJ databases">
        <title>Deep-cultivation of Planctomycetes and their phenomic and genomic characterization uncovers novel biology.</title>
        <authorList>
            <person name="Wiegand S."/>
            <person name="Jogler M."/>
            <person name="Boedeker C."/>
            <person name="Pinto D."/>
            <person name="Vollmers J."/>
            <person name="Rivas-Marin E."/>
            <person name="Kohn T."/>
            <person name="Peeters S.H."/>
            <person name="Heuer A."/>
            <person name="Rast P."/>
            <person name="Oberbeckmann S."/>
            <person name="Bunk B."/>
            <person name="Jeske O."/>
            <person name="Meyerdierks A."/>
            <person name="Storesund J.E."/>
            <person name="Kallscheuer N."/>
            <person name="Luecker S."/>
            <person name="Lage O.M."/>
            <person name="Pohl T."/>
            <person name="Merkel B.J."/>
            <person name="Hornburger P."/>
            <person name="Mueller R.-W."/>
            <person name="Bruemmer F."/>
            <person name="Labrenz M."/>
            <person name="Spormann A.M."/>
            <person name="Op Den Camp H."/>
            <person name="Overmann J."/>
            <person name="Amann R."/>
            <person name="Jetten M.S.M."/>
            <person name="Mascher T."/>
            <person name="Medema M.H."/>
            <person name="Devos D.P."/>
            <person name="Kaster A.-K."/>
            <person name="Ovreas L."/>
            <person name="Rohde M."/>
            <person name="Galperin M.Y."/>
            <person name="Jogler C."/>
        </authorList>
    </citation>
    <scope>NUCLEOTIDE SEQUENCE [LARGE SCALE GENOMIC DNA]</scope>
    <source>
        <strain evidence="7 8">Pla123a</strain>
    </source>
</reference>
<comment type="caution">
    <text evidence="7">The sequence shown here is derived from an EMBL/GenBank/DDBJ whole genome shotgun (WGS) entry which is preliminary data.</text>
</comment>
<evidence type="ECO:0000256" key="2">
    <source>
        <dbReference type="ARBA" id="ARBA00007257"/>
    </source>
</evidence>
<feature type="domain" description="SD-repeat containing protein B" evidence="6">
    <location>
        <begin position="1273"/>
        <end position="1337"/>
    </location>
</feature>
<dbReference type="OrthoDB" id="254354at2"/>
<feature type="domain" description="SD-repeat containing protein B" evidence="6">
    <location>
        <begin position="1053"/>
        <end position="1137"/>
    </location>
</feature>
<feature type="domain" description="SD-repeat containing protein B" evidence="6">
    <location>
        <begin position="607"/>
        <end position="691"/>
    </location>
</feature>
<feature type="domain" description="SD-repeat containing protein B" evidence="6">
    <location>
        <begin position="925"/>
        <end position="1003"/>
    </location>
</feature>
<dbReference type="PANTHER" id="PTHR36108">
    <property type="entry name" value="COLOSSIN-B-RELATED"/>
    <property type="match status" value="1"/>
</dbReference>
<dbReference type="EMBL" id="SJPO01000005">
    <property type="protein sequence ID" value="TWT77035.1"/>
    <property type="molecule type" value="Genomic_DNA"/>
</dbReference>
<dbReference type="InterPro" id="IPR013783">
    <property type="entry name" value="Ig-like_fold"/>
</dbReference>
<evidence type="ECO:0000256" key="1">
    <source>
        <dbReference type="ARBA" id="ARBA00004613"/>
    </source>
</evidence>
<dbReference type="Gene3D" id="2.60.40.10">
    <property type="entry name" value="Immunoglobulins"/>
    <property type="match status" value="11"/>
</dbReference>
<dbReference type="GO" id="GO:0005576">
    <property type="term" value="C:extracellular region"/>
    <property type="evidence" value="ECO:0007669"/>
    <property type="project" value="UniProtKB-SubCell"/>
</dbReference>
<name>A0A5C5YQ50_9BACT</name>
<sequence>MGLLKLFGFHAADAAVPATRNRVRRAYLEQLESRELLAADGLAPEVLLGGVYFEEATGDDSQADILQISFVGGPAGTTLDKITISGDKFGDGLTSGDNFFDTVDGGLGWFKSVGYALVSADGFDITSVALVDGGTDVVFTFDGFDAGEKLIFSVDWDEAQAVNPAGQLVLQNSLVEGAEFELNTLIGEFTAPGYVDLTLSGLYYDDFDGHRLTAETTVGLTLDLPNDRYTVDHDYTDRTAGAVAHAPMLELATLSGFVYHDLNDDGVFDPNESPIAGVELKLLDANGADTGLRAVTNADGYYKFVDLEPGKYTVMEFHPDGWVDGKDTPGTHGGLAADESAGPVDMISSVMLTYGDHAEEYNFGEILLASIGGFVMASHGPDCDFDNPDELLEGVKIELLNEAGVVVATAYTNAQGRYKFEGLKPGKYSVREYTPNGYFDGEERVGTVGGTVSDDLISNITLLSGQDGTNYDFCEHVGATLAGYVYHDASNDGQFDPTEDPIPGVELKLIDGQGVDTGKRAYTDANGYYQFTDLAPGKYTVMENQPAAWLDGKDTIGSHGGTVSNDMLSNAMLQFGDNAVNYNFGELLAASIAGRVSAFTGPDCDPDNPEILVEGVQIDLLDAQGNLLATTYTDANGEYKFEGLRPGEYQVKEHQPTEYFDGDEHLGSAGGNVSDDHFTAVQLDSGEDATRYDFCEHVGATLSGYVYHDRSDDGSYDRSTEESIAGVTLKLYKDGVDTGRTSITDANGYYRFSDLDAGSYTVVELHPAGWLDGKDTPGSHGGTADAPGDAIRQITLTYGDDSVENNFGELLPASIAGRVSAFTGPDCDPENPEILVEGVQIDLLDAAGNLLATTYTDANGEYSFVGLRPGEYQVKEHQPTEYFDGDEHVGSAGGLVSDDHFSGVQLGSGEDATRYDFCEHVGAKLSGYVYHDQSNDGVFDPTEDPIGGVTLKLIGADGEDTGLRATTNSAGYYEFDNLAAGTYAVMEIHPTAWLDGKDTPGSTGGTADNPGDMISQIVITYGDHSAENNFGELLAASIAGRVSAFTGPDCDPDNPEILVEGVQIDLLDAQGNLLATTYTDANGEYKFEGLRPGEYQVKEHQPTEYFDGDEHLGSAGGNVSDDHFTAVQLDSGEDATRYDFCEHVGATLSGYVYHDRSDDGSYDRSTEESIAGVTLKLYKDGVDTGRTSITDANGYYRFSDLDAGSYTVVELHPAGWLDGKDTPGSHGGTADAPGDAIRQITLTYGDDSVENNFGELLPGSIRGKVVVSTDPDCDPDDGEPPIEGVKIELLNEHGEVIQTTYTDANGEYAFTGLAPAAYTVRETQPVDYFHADQHVGDGGGAYFGQDVIGDVHVGSDQHWDNYDFCETPPASLSGYVFIDGAPIVTLEDIAPEDVASYRNGLRSADDTPLAGVVVELRNGFSGDPIFGEQALPGYYPDGPIRAVTDANGYYRFDGLPGGNYAVVEIQPENLIDGVDTVGTLGGIAINPLPPTEKELIAFDEIPTPGQMTIEQFRTNFGDNAIVRVPLQAGQHSAENNFSEVRTTRFYVPPETPPETPPPFIVGSPMYLPPRVVGEFRNAPTPPPTFYGASEALGWTWHLSVVNAGHPRAATAHGPTMILARSQFDAAAWESGELKEAEWTLVQDDQDNQRRQRFHFGEADGIPVVGDWNGDGIAEIGVFTDGYWRLDLNGNGVWDRGDLWAKLGTREDLPVTGDWDGDGKTDIGIYGPAWPRDPHAIAREPGLPDADNYPTSIAGKAKNVPPTPEDATSGGRLLRRTASGASRADLIDHVFHYGTPGDQPVAGDWNGDGIRAIGVYRDGVWILDMDGDGRFTDRDQTFVFGTMGDLPVVGDWDGDGVDDLGVYRAGRWLVDSNSNRELDAKDTAFELGAPGDTPIAGDWDGDGADEPAVYGPKEPTVRVSQKAG</sequence>
<dbReference type="PANTHER" id="PTHR36108:SF13">
    <property type="entry name" value="COLOSSIN-B-RELATED"/>
    <property type="match status" value="1"/>
</dbReference>
<evidence type="ECO:0000313" key="7">
    <source>
        <dbReference type="EMBL" id="TWT77035.1"/>
    </source>
</evidence>
<feature type="region of interest" description="Disordered" evidence="5">
    <location>
        <begin position="1885"/>
        <end position="1923"/>
    </location>
</feature>
<dbReference type="SUPFAM" id="SSF69318">
    <property type="entry name" value="Integrin alpha N-terminal domain"/>
    <property type="match status" value="1"/>
</dbReference>
<evidence type="ECO:0000256" key="4">
    <source>
        <dbReference type="ARBA" id="ARBA00022729"/>
    </source>
</evidence>
<dbReference type="Pfam" id="PF17210">
    <property type="entry name" value="SdrD_B"/>
    <property type="match status" value="10"/>
</dbReference>
<feature type="domain" description="SD-repeat containing protein B" evidence="6">
    <location>
        <begin position="254"/>
        <end position="359"/>
    </location>
</feature>
<feature type="domain" description="SD-repeat containing protein B" evidence="6">
    <location>
        <begin position="835"/>
        <end position="899"/>
    </location>
</feature>
<keyword evidence="4" id="KW-0732">Signal</keyword>
<keyword evidence="8" id="KW-1185">Reference proteome</keyword>
<dbReference type="SUPFAM" id="SSF117074">
    <property type="entry name" value="Hypothetical protein PA1324"/>
    <property type="match status" value="11"/>
</dbReference>
<dbReference type="Proteomes" id="UP000318478">
    <property type="component" value="Unassembled WGS sequence"/>
</dbReference>
<comment type="subcellular location">
    <subcellularLocation>
        <location evidence="1">Secreted</location>
    </subcellularLocation>
</comment>
<keyword evidence="3" id="KW-0964">Secreted</keyword>
<evidence type="ECO:0000256" key="5">
    <source>
        <dbReference type="SAM" id="MobiDB-lite"/>
    </source>
</evidence>
<dbReference type="InterPro" id="IPR028994">
    <property type="entry name" value="Integrin_alpha_N"/>
</dbReference>
<feature type="domain" description="SD-repeat containing protein B" evidence="6">
    <location>
        <begin position="481"/>
        <end position="561"/>
    </location>
</feature>
<evidence type="ECO:0000313" key="8">
    <source>
        <dbReference type="Proteomes" id="UP000318478"/>
    </source>
</evidence>
<evidence type="ECO:0000256" key="3">
    <source>
        <dbReference type="ARBA" id="ARBA00022525"/>
    </source>
</evidence>
<dbReference type="InterPro" id="IPR033764">
    <property type="entry name" value="Sdr_B"/>
</dbReference>